<dbReference type="Proteomes" id="UP000244956">
    <property type="component" value="Unassembled WGS sequence"/>
</dbReference>
<dbReference type="OrthoDB" id="9805634at2"/>
<proteinExistence type="predicted"/>
<keyword evidence="2" id="KW-1185">Reference proteome</keyword>
<dbReference type="Gene3D" id="3.40.1260.10">
    <property type="entry name" value="DsrEFH-like"/>
    <property type="match status" value="1"/>
</dbReference>
<dbReference type="AlphaFoldDB" id="A0A2U2B4C1"/>
<dbReference type="RefSeq" id="WP_109265933.1">
    <property type="nucleotide sequence ID" value="NZ_QEWP01000022.1"/>
</dbReference>
<organism evidence="1 2">
    <name type="scientific">Marinilabilia rubra</name>
    <dbReference type="NCBI Taxonomy" id="2162893"/>
    <lineage>
        <taxon>Bacteria</taxon>
        <taxon>Pseudomonadati</taxon>
        <taxon>Bacteroidota</taxon>
        <taxon>Bacteroidia</taxon>
        <taxon>Marinilabiliales</taxon>
        <taxon>Marinilabiliaceae</taxon>
        <taxon>Marinilabilia</taxon>
    </lineage>
</organism>
<accession>A0A2U2B4C1</accession>
<evidence type="ECO:0000313" key="2">
    <source>
        <dbReference type="Proteomes" id="UP000244956"/>
    </source>
</evidence>
<gene>
    <name evidence="1" type="ORF">DDZ16_18330</name>
</gene>
<sequence length="114" mass="12592">MNNTEKVAVLWTSGDVEVAEKVVLMYTKGAKMNGWFEEIVLVVWGPSTKLLATNVSLQNRVKELIEAGVKVKACSVCAGEYNVTSDLENVGLEVIPMGPPLTDYLKTDWRILSF</sequence>
<dbReference type="Pfam" id="PF02635">
    <property type="entry name" value="DsrE"/>
    <property type="match status" value="1"/>
</dbReference>
<dbReference type="InterPro" id="IPR027396">
    <property type="entry name" value="DsrEFH-like"/>
</dbReference>
<dbReference type="SUPFAM" id="SSF75169">
    <property type="entry name" value="DsrEFH-like"/>
    <property type="match status" value="1"/>
</dbReference>
<evidence type="ECO:0000313" key="1">
    <source>
        <dbReference type="EMBL" id="PWD97915.1"/>
    </source>
</evidence>
<name>A0A2U2B4C1_9BACT</name>
<comment type="caution">
    <text evidence="1">The sequence shown here is derived from an EMBL/GenBank/DDBJ whole genome shotgun (WGS) entry which is preliminary data.</text>
</comment>
<dbReference type="InterPro" id="IPR003787">
    <property type="entry name" value="Sulphur_relay_DsrE/F-like"/>
</dbReference>
<reference evidence="1 2" key="1">
    <citation type="submission" date="2018-05" db="EMBL/GenBank/DDBJ databases">
        <title>Marinilabilia rubrum sp. nov., isolated from saltern sediment.</title>
        <authorList>
            <person name="Zhang R."/>
        </authorList>
    </citation>
    <scope>NUCLEOTIDE SEQUENCE [LARGE SCALE GENOMIC DNA]</scope>
    <source>
        <strain evidence="1 2">WTE16</strain>
    </source>
</reference>
<dbReference type="EMBL" id="QEWP01000022">
    <property type="protein sequence ID" value="PWD97915.1"/>
    <property type="molecule type" value="Genomic_DNA"/>
</dbReference>
<protein>
    <submittedName>
        <fullName evidence="1">DsrE family protein</fullName>
    </submittedName>
</protein>